<dbReference type="CDD" id="cd13585">
    <property type="entry name" value="PBP2_TMBP_like"/>
    <property type="match status" value="1"/>
</dbReference>
<gene>
    <name evidence="1" type="ORF">RYJ27_02700</name>
</gene>
<dbReference type="EMBL" id="CP137080">
    <property type="protein sequence ID" value="WOQ70148.1"/>
    <property type="molecule type" value="Genomic_DNA"/>
</dbReference>
<sequence length="412" mass="44586">MKLETTHQSWRAAAALGIAIGVTLSLGACSSGSGASTDGEKLILWDYQQEPGAEYLKRLTDYTAETGIEVERVAIKYEDFLGKILQAAAANSLPDVIMIDNPWNSAMAAEGVLLDLTDRVEEWGQWDQYFDGPAESATWDGKIYGVPNESNDLIMYYDKTVFDEAGLAAPTTWEELKSAAEQLTTADRYGFSTSMIKSENSVFVFESLLWQAGADLDSLDSPEALEAMEFLKSLQDSGAMSKEVLSWDLRGGVTELVNGRSAIAFGGTWDGGWIEENMDNELGIALLPAGPAGQASNLGGENWAITATSKHADAAWDLVTFAVDPEQSLPYLVESGQLPSRQDIAEEQAFTQEPFATYIEQLAVARARVYGPEYPRMADALTTAFQSVLSGQEGPEAALQEAATTIQPLLAE</sequence>
<dbReference type="RefSeq" id="WP_330171229.1">
    <property type="nucleotide sequence ID" value="NZ_CP137080.1"/>
</dbReference>
<dbReference type="Gene3D" id="3.40.190.10">
    <property type="entry name" value="Periplasmic binding protein-like II"/>
    <property type="match status" value="2"/>
</dbReference>
<accession>A0AAU0MI38</accession>
<dbReference type="InterPro" id="IPR006059">
    <property type="entry name" value="SBP"/>
</dbReference>
<dbReference type="InterPro" id="IPR050490">
    <property type="entry name" value="Bact_solute-bd_prot1"/>
</dbReference>
<dbReference type="SUPFAM" id="SSF53850">
    <property type="entry name" value="Periplasmic binding protein-like II"/>
    <property type="match status" value="1"/>
</dbReference>
<evidence type="ECO:0000313" key="1">
    <source>
        <dbReference type="EMBL" id="WOQ70148.1"/>
    </source>
</evidence>
<dbReference type="Proteomes" id="UP001329313">
    <property type="component" value="Chromosome"/>
</dbReference>
<reference evidence="1 2" key="1">
    <citation type="submission" date="2023-10" db="EMBL/GenBank/DDBJ databases">
        <title>Y20.</title>
        <authorList>
            <person name="Zhang G."/>
            <person name="Ding Y."/>
        </authorList>
    </citation>
    <scope>NUCLEOTIDE SEQUENCE [LARGE SCALE GENOMIC DNA]</scope>
    <source>
        <strain evidence="1 2">Y20</strain>
    </source>
</reference>
<keyword evidence="2" id="KW-1185">Reference proteome</keyword>
<proteinExistence type="predicted"/>
<organism evidence="1 2">
    <name type="scientific">Microbacterium limosum</name>
    <dbReference type="NCBI Taxonomy" id="3079935"/>
    <lineage>
        <taxon>Bacteria</taxon>
        <taxon>Bacillati</taxon>
        <taxon>Actinomycetota</taxon>
        <taxon>Actinomycetes</taxon>
        <taxon>Micrococcales</taxon>
        <taxon>Microbacteriaceae</taxon>
        <taxon>Microbacterium</taxon>
    </lineage>
</organism>
<dbReference type="PANTHER" id="PTHR43649">
    <property type="entry name" value="ARABINOSE-BINDING PROTEIN-RELATED"/>
    <property type="match status" value="1"/>
</dbReference>
<name>A0AAU0MI38_9MICO</name>
<dbReference type="AlphaFoldDB" id="A0AAU0MI38"/>
<evidence type="ECO:0000313" key="2">
    <source>
        <dbReference type="Proteomes" id="UP001329313"/>
    </source>
</evidence>
<protein>
    <submittedName>
        <fullName evidence="1">Sugar ABC transporter substrate-binding protein</fullName>
    </submittedName>
</protein>
<dbReference type="PANTHER" id="PTHR43649:SF12">
    <property type="entry name" value="DIACETYLCHITOBIOSE BINDING PROTEIN DASA"/>
    <property type="match status" value="1"/>
</dbReference>
<dbReference type="PROSITE" id="PS51257">
    <property type="entry name" value="PROKAR_LIPOPROTEIN"/>
    <property type="match status" value="1"/>
</dbReference>
<dbReference type="Pfam" id="PF13416">
    <property type="entry name" value="SBP_bac_8"/>
    <property type="match status" value="1"/>
</dbReference>
<dbReference type="KEGG" id="mliy:RYJ27_02700"/>